<dbReference type="OrthoDB" id="10465870at2759"/>
<keyword evidence="3" id="KW-0812">Transmembrane</keyword>
<feature type="compositionally biased region" description="Basic residues" evidence="2">
    <location>
        <begin position="341"/>
        <end position="362"/>
    </location>
</feature>
<protein>
    <submittedName>
        <fullName evidence="4">Uncharacterized protein</fullName>
    </submittedName>
</protein>
<keyword evidence="3" id="KW-0472">Membrane</keyword>
<evidence type="ECO:0000313" key="4">
    <source>
        <dbReference type="EMBL" id="RUS90182.1"/>
    </source>
</evidence>
<name>A0A433U8P5_ELYCH</name>
<feature type="transmembrane region" description="Helical" evidence="3">
    <location>
        <begin position="147"/>
        <end position="173"/>
    </location>
</feature>
<keyword evidence="3" id="KW-1133">Transmembrane helix</keyword>
<keyword evidence="1" id="KW-0175">Coiled coil</keyword>
<dbReference type="EMBL" id="RQTK01000038">
    <property type="protein sequence ID" value="RUS90182.1"/>
    <property type="molecule type" value="Genomic_DNA"/>
</dbReference>
<evidence type="ECO:0000256" key="3">
    <source>
        <dbReference type="SAM" id="Phobius"/>
    </source>
</evidence>
<proteinExistence type="predicted"/>
<comment type="caution">
    <text evidence="4">The sequence shown here is derived from an EMBL/GenBank/DDBJ whole genome shotgun (WGS) entry which is preliminary data.</text>
</comment>
<dbReference type="AlphaFoldDB" id="A0A433U8P5"/>
<evidence type="ECO:0000313" key="5">
    <source>
        <dbReference type="Proteomes" id="UP000271974"/>
    </source>
</evidence>
<feature type="compositionally biased region" description="Basic and acidic residues" evidence="2">
    <location>
        <begin position="303"/>
        <end position="340"/>
    </location>
</feature>
<keyword evidence="5" id="KW-1185">Reference proteome</keyword>
<sequence>MATEVTIKTHDSTLGYAFLVKQDEWELFLSEIRDIIKAQEIETPVDYRFLSRNGNVISTTLETNITFRDVVESEPFAEVKKEDTSLQSAEQRVSPPQVTIISVDKSNGQNPHQEEENQCPFINKFPLFAGARGALPCMRHAFNVHTLLKLAFILTCLLFLMIFVLTLCFQVIFGVGTVGHGVWGGMPIYQQQHSTAAFDQDAMTTLKVKFSEMEVANRFEMKDLKQKLAELEDLYLSQYRELEAVRKELSAVRTSQSTSGKQHDGQIDNLTARLSTVEDSLLERWRPEHENFTVGAETESGMEDLKVEEENNAKMEKEEVDEPAKDSNTEPEEAKQEKSKEKKNKKKEKGKKKDKKEKKQKK</sequence>
<organism evidence="4 5">
    <name type="scientific">Elysia chlorotica</name>
    <name type="common">Eastern emerald elysia</name>
    <name type="synonym">Sea slug</name>
    <dbReference type="NCBI Taxonomy" id="188477"/>
    <lineage>
        <taxon>Eukaryota</taxon>
        <taxon>Metazoa</taxon>
        <taxon>Spiralia</taxon>
        <taxon>Lophotrochozoa</taxon>
        <taxon>Mollusca</taxon>
        <taxon>Gastropoda</taxon>
        <taxon>Heterobranchia</taxon>
        <taxon>Euthyneura</taxon>
        <taxon>Panpulmonata</taxon>
        <taxon>Sacoglossa</taxon>
        <taxon>Placobranchoidea</taxon>
        <taxon>Plakobranchidae</taxon>
        <taxon>Elysia</taxon>
    </lineage>
</organism>
<gene>
    <name evidence="4" type="ORF">EGW08_002061</name>
</gene>
<feature type="coiled-coil region" evidence="1">
    <location>
        <begin position="221"/>
        <end position="248"/>
    </location>
</feature>
<evidence type="ECO:0000256" key="1">
    <source>
        <dbReference type="SAM" id="Coils"/>
    </source>
</evidence>
<feature type="region of interest" description="Disordered" evidence="2">
    <location>
        <begin position="288"/>
        <end position="362"/>
    </location>
</feature>
<reference evidence="4 5" key="1">
    <citation type="submission" date="2019-01" db="EMBL/GenBank/DDBJ databases">
        <title>A draft genome assembly of the solar-powered sea slug Elysia chlorotica.</title>
        <authorList>
            <person name="Cai H."/>
            <person name="Li Q."/>
            <person name="Fang X."/>
            <person name="Li J."/>
            <person name="Curtis N.E."/>
            <person name="Altenburger A."/>
            <person name="Shibata T."/>
            <person name="Feng M."/>
            <person name="Maeda T."/>
            <person name="Schwartz J.A."/>
            <person name="Shigenobu S."/>
            <person name="Lundholm N."/>
            <person name="Nishiyama T."/>
            <person name="Yang H."/>
            <person name="Hasebe M."/>
            <person name="Li S."/>
            <person name="Pierce S.K."/>
            <person name="Wang J."/>
        </authorList>
    </citation>
    <scope>NUCLEOTIDE SEQUENCE [LARGE SCALE GENOMIC DNA]</scope>
    <source>
        <strain evidence="4">EC2010</strain>
        <tissue evidence="4">Whole organism of an adult</tissue>
    </source>
</reference>
<accession>A0A433U8P5</accession>
<dbReference type="Proteomes" id="UP000271974">
    <property type="component" value="Unassembled WGS sequence"/>
</dbReference>
<evidence type="ECO:0000256" key="2">
    <source>
        <dbReference type="SAM" id="MobiDB-lite"/>
    </source>
</evidence>